<evidence type="ECO:0000313" key="1">
    <source>
        <dbReference type="EMBL" id="MBB3946126.1"/>
    </source>
</evidence>
<sequence length="175" mass="20109">METFHLRIFQSQVLDQCRFLLFAADGVNKGLQNSNVALVFYNLQNMLNSGANISKMLWGSKGKKSEERQALRASIGVPENSALRDVNMRNNFEHMDERIDRWWQESSNHNYADKNIGPEHFIGGLAPYDMFRMFDPSSASVTFWGEKFNLQALVTEVERILPVLEAEAAKPHWEN</sequence>
<comment type="caution">
    <text evidence="1">The sequence shown here is derived from an EMBL/GenBank/DDBJ whole genome shotgun (WGS) entry which is preliminary data.</text>
</comment>
<accession>A0A7W6CFB0</accession>
<evidence type="ECO:0000313" key="2">
    <source>
        <dbReference type="Proteomes" id="UP000565286"/>
    </source>
</evidence>
<gene>
    <name evidence="1" type="ORF">GGQ73_002072</name>
</gene>
<name>A0A7W6CFB0_9HYPH</name>
<reference evidence="1 2" key="1">
    <citation type="submission" date="2020-08" db="EMBL/GenBank/DDBJ databases">
        <title>Genomic Encyclopedia of Type Strains, Phase IV (KMG-IV): sequencing the most valuable type-strain genomes for metagenomic binning, comparative biology and taxonomic classification.</title>
        <authorList>
            <person name="Goeker M."/>
        </authorList>
    </citation>
    <scope>NUCLEOTIDE SEQUENCE [LARGE SCALE GENOMIC DNA]</scope>
    <source>
        <strain evidence="1 2">DSM 26438</strain>
    </source>
</reference>
<organism evidence="1 2">
    <name type="scientific">Rhizobium skierniewicense</name>
    <dbReference type="NCBI Taxonomy" id="984260"/>
    <lineage>
        <taxon>Bacteria</taxon>
        <taxon>Pseudomonadati</taxon>
        <taxon>Pseudomonadota</taxon>
        <taxon>Alphaproteobacteria</taxon>
        <taxon>Hyphomicrobiales</taxon>
        <taxon>Rhizobiaceae</taxon>
        <taxon>Rhizobium/Agrobacterium group</taxon>
        <taxon>Rhizobium</taxon>
    </lineage>
</organism>
<dbReference type="AlphaFoldDB" id="A0A7W6CFB0"/>
<dbReference type="RefSeq" id="WP_183895971.1">
    <property type="nucleotide sequence ID" value="NZ_JACIDV010000005.1"/>
</dbReference>
<proteinExistence type="predicted"/>
<protein>
    <submittedName>
        <fullName evidence="1">Uncharacterized protein</fullName>
    </submittedName>
</protein>
<dbReference type="Proteomes" id="UP000565286">
    <property type="component" value="Unassembled WGS sequence"/>
</dbReference>
<keyword evidence="2" id="KW-1185">Reference proteome</keyword>
<dbReference type="EMBL" id="JACIDV010000005">
    <property type="protein sequence ID" value="MBB3946126.1"/>
    <property type="molecule type" value="Genomic_DNA"/>
</dbReference>